<dbReference type="InterPro" id="IPR002557">
    <property type="entry name" value="Chitin-bd_dom"/>
</dbReference>
<dbReference type="Pfam" id="PF06119">
    <property type="entry name" value="NIDO"/>
    <property type="match status" value="1"/>
</dbReference>
<dbReference type="AlphaFoldDB" id="A0AAD9NR60"/>
<feature type="chain" id="PRO_5042012926" description="NIDO domain-containing protein" evidence="2">
    <location>
        <begin position="22"/>
        <end position="318"/>
    </location>
</feature>
<dbReference type="Pfam" id="PF01607">
    <property type="entry name" value="CBM_14"/>
    <property type="match status" value="1"/>
</dbReference>
<gene>
    <name evidence="4" type="ORF">NP493_591g01015</name>
</gene>
<keyword evidence="2" id="KW-0732">Signal</keyword>
<dbReference type="InterPro" id="IPR051495">
    <property type="entry name" value="Epithelial_Barrier/Signaling"/>
</dbReference>
<keyword evidence="5" id="KW-1185">Reference proteome</keyword>
<keyword evidence="1" id="KW-1015">Disulfide bond</keyword>
<evidence type="ECO:0000259" key="3">
    <source>
        <dbReference type="PROSITE" id="PS51220"/>
    </source>
</evidence>
<accession>A0AAD9NR60</accession>
<dbReference type="InterPro" id="IPR036508">
    <property type="entry name" value="Chitin-bd_dom_sf"/>
</dbReference>
<dbReference type="Proteomes" id="UP001209878">
    <property type="component" value="Unassembled WGS sequence"/>
</dbReference>
<dbReference type="Gene3D" id="2.170.140.10">
    <property type="entry name" value="Chitin binding domain"/>
    <property type="match status" value="1"/>
</dbReference>
<dbReference type="PANTHER" id="PTHR13802">
    <property type="entry name" value="MUCIN 4-RELATED"/>
    <property type="match status" value="1"/>
</dbReference>
<evidence type="ECO:0000256" key="1">
    <source>
        <dbReference type="ARBA" id="ARBA00023157"/>
    </source>
</evidence>
<dbReference type="EMBL" id="JAODUO010000590">
    <property type="protein sequence ID" value="KAK2177566.1"/>
    <property type="molecule type" value="Genomic_DNA"/>
</dbReference>
<feature type="signal peptide" evidence="2">
    <location>
        <begin position="1"/>
        <end position="21"/>
    </location>
</feature>
<dbReference type="GO" id="GO:0008061">
    <property type="term" value="F:chitin binding"/>
    <property type="evidence" value="ECO:0007669"/>
    <property type="project" value="InterPro"/>
</dbReference>
<dbReference type="SMART" id="SM00539">
    <property type="entry name" value="NIDO"/>
    <property type="match status" value="1"/>
</dbReference>
<feature type="domain" description="NIDO" evidence="3">
    <location>
        <begin position="98"/>
        <end position="244"/>
    </location>
</feature>
<proteinExistence type="predicted"/>
<evidence type="ECO:0000313" key="4">
    <source>
        <dbReference type="EMBL" id="KAK2177566.1"/>
    </source>
</evidence>
<comment type="caution">
    <text evidence="4">The sequence shown here is derived from an EMBL/GenBank/DDBJ whole genome shotgun (WGS) entry which is preliminary data.</text>
</comment>
<dbReference type="PROSITE" id="PS51220">
    <property type="entry name" value="NIDO"/>
    <property type="match status" value="1"/>
</dbReference>
<dbReference type="GO" id="GO:0005576">
    <property type="term" value="C:extracellular region"/>
    <property type="evidence" value="ECO:0007669"/>
    <property type="project" value="InterPro"/>
</dbReference>
<reference evidence="4" key="1">
    <citation type="journal article" date="2023" name="Mol. Biol. Evol.">
        <title>Third-Generation Sequencing Reveals the Adaptive Role of the Epigenome in Three Deep-Sea Polychaetes.</title>
        <authorList>
            <person name="Perez M."/>
            <person name="Aroh O."/>
            <person name="Sun Y."/>
            <person name="Lan Y."/>
            <person name="Juniper S.K."/>
            <person name="Young C.R."/>
            <person name="Angers B."/>
            <person name="Qian P.Y."/>
        </authorList>
    </citation>
    <scope>NUCLEOTIDE SEQUENCE</scope>
    <source>
        <strain evidence="4">R07B-5</strain>
    </source>
</reference>
<dbReference type="GO" id="GO:0007160">
    <property type="term" value="P:cell-matrix adhesion"/>
    <property type="evidence" value="ECO:0007669"/>
    <property type="project" value="InterPro"/>
</dbReference>
<organism evidence="4 5">
    <name type="scientific">Ridgeia piscesae</name>
    <name type="common">Tubeworm</name>
    <dbReference type="NCBI Taxonomy" id="27915"/>
    <lineage>
        <taxon>Eukaryota</taxon>
        <taxon>Metazoa</taxon>
        <taxon>Spiralia</taxon>
        <taxon>Lophotrochozoa</taxon>
        <taxon>Annelida</taxon>
        <taxon>Polychaeta</taxon>
        <taxon>Sedentaria</taxon>
        <taxon>Canalipalpata</taxon>
        <taxon>Sabellida</taxon>
        <taxon>Siboglinidae</taxon>
        <taxon>Ridgeia</taxon>
    </lineage>
</organism>
<dbReference type="SUPFAM" id="SSF57625">
    <property type="entry name" value="Invertebrate chitin-binding proteins"/>
    <property type="match status" value="1"/>
</dbReference>
<evidence type="ECO:0000256" key="2">
    <source>
        <dbReference type="SAM" id="SignalP"/>
    </source>
</evidence>
<protein>
    <recommendedName>
        <fullName evidence="3">NIDO domain-containing protein</fullName>
    </recommendedName>
</protein>
<dbReference type="PANTHER" id="PTHR13802:SF52">
    <property type="entry name" value="MUCIN-4"/>
    <property type="match status" value="1"/>
</dbReference>
<evidence type="ECO:0000313" key="5">
    <source>
        <dbReference type="Proteomes" id="UP001209878"/>
    </source>
</evidence>
<dbReference type="InterPro" id="IPR003886">
    <property type="entry name" value="NIDO_dom"/>
</dbReference>
<sequence length="318" mass="35408">MAVLTVCSFVLVASSMLGASGHGMRAPHHFYPYGPQTGDLMVERSDDGSAKVKLSHPFPYFGTVREEAWVGTNGIVSFIWDTMLLFGMPEAEECVIAPFAVDMDTTLNDGGVYYRQTTEPWVLGRATRDVRRSFTGASKFSAKWVLIASYHKVTFVGGDKTSPVATFQVVMITDDVQSYVMFNYGDVQFAKEPLDSGYAMIGLDSGDGKRYYLLPEHGKPSADRIELSTNVGVLGRWFFRVDGTNIIHGGIHRGGVYDCKTNTPCTAANRKRNKYFFAYIDMSKFVRCDNFGRCWVRRCAPGTVFNAYLQTCVRPSRA</sequence>
<name>A0AAD9NR60_RIDPI</name>